<gene>
    <name evidence="1" type="ORF">AWC18_18660</name>
</gene>
<dbReference type="RefSeq" id="WP_085139694.1">
    <property type="nucleotide sequence ID" value="NZ_LQPI01000073.1"/>
</dbReference>
<dbReference type="AlphaFoldDB" id="A0A1X1YZ73"/>
<organism evidence="1 2">
    <name type="scientific">Mycolicibacter nonchromogenicus</name>
    <name type="common">Mycobacterium nonchromogenicum</name>
    <dbReference type="NCBI Taxonomy" id="1782"/>
    <lineage>
        <taxon>Bacteria</taxon>
        <taxon>Bacillati</taxon>
        <taxon>Actinomycetota</taxon>
        <taxon>Actinomycetes</taxon>
        <taxon>Mycobacteriales</taxon>
        <taxon>Mycobacteriaceae</taxon>
        <taxon>Mycolicibacter</taxon>
    </lineage>
</organism>
<keyword evidence="2" id="KW-1185">Reference proteome</keyword>
<evidence type="ECO:0000313" key="1">
    <source>
        <dbReference type="EMBL" id="ORW16399.1"/>
    </source>
</evidence>
<dbReference type="Proteomes" id="UP000193108">
    <property type="component" value="Unassembled WGS sequence"/>
</dbReference>
<dbReference type="EMBL" id="LQPI01000073">
    <property type="protein sequence ID" value="ORW16399.1"/>
    <property type="molecule type" value="Genomic_DNA"/>
</dbReference>
<name>A0A1X1YZ73_MYCNO</name>
<proteinExistence type="predicted"/>
<comment type="caution">
    <text evidence="1">The sequence shown here is derived from an EMBL/GenBank/DDBJ whole genome shotgun (WGS) entry which is preliminary data.</text>
</comment>
<evidence type="ECO:0000313" key="2">
    <source>
        <dbReference type="Proteomes" id="UP000193108"/>
    </source>
</evidence>
<sequence length="68" mass="7595">MDPGDRIPQDDWADQDLLTRAEAAERLAAEIAEVSAVVETTTADEITLRRLAALKELHAQLTNQHERD</sequence>
<accession>A0A1X1YZ73</accession>
<reference evidence="1 2" key="1">
    <citation type="submission" date="2016-01" db="EMBL/GenBank/DDBJ databases">
        <title>The new phylogeny of the genus Mycobacterium.</title>
        <authorList>
            <person name="Tarcisio F."/>
            <person name="Conor M."/>
            <person name="Antonella G."/>
            <person name="Elisabetta G."/>
            <person name="Giulia F.S."/>
            <person name="Sara T."/>
            <person name="Anna F."/>
            <person name="Clotilde B."/>
            <person name="Roberto B."/>
            <person name="Veronica D.S."/>
            <person name="Fabio R."/>
            <person name="Monica P."/>
            <person name="Olivier J."/>
            <person name="Enrico T."/>
            <person name="Nicola S."/>
        </authorList>
    </citation>
    <scope>NUCLEOTIDE SEQUENCE [LARGE SCALE GENOMIC DNA]</scope>
    <source>
        <strain evidence="1 2">DSM 44164</strain>
    </source>
</reference>
<protein>
    <submittedName>
        <fullName evidence="1">Uncharacterized protein</fullName>
    </submittedName>
</protein>